<dbReference type="GO" id="GO:0005739">
    <property type="term" value="C:mitochondrion"/>
    <property type="evidence" value="ECO:0007669"/>
    <property type="project" value="TreeGrafter"/>
</dbReference>
<dbReference type="OrthoDB" id="10268090at2759"/>
<dbReference type="PANTHER" id="PTHR12286:SF5">
    <property type="entry name" value="SACCHAROPINE DEHYDROGENASE-LIKE OXIDOREDUCTASE"/>
    <property type="match status" value="1"/>
</dbReference>
<accession>A0A4P9WJ45</accession>
<proteinExistence type="predicted"/>
<dbReference type="SUPFAM" id="SSF51735">
    <property type="entry name" value="NAD(P)-binding Rossmann-fold domains"/>
    <property type="match status" value="1"/>
</dbReference>
<keyword evidence="1" id="KW-0812">Transmembrane</keyword>
<evidence type="ECO:0000313" key="2">
    <source>
        <dbReference type="EMBL" id="RKO92844.1"/>
    </source>
</evidence>
<protein>
    <recommendedName>
        <fullName evidence="4">Saccharopine dehydrogenase NADP binding domain-containing protein</fullName>
    </recommendedName>
</protein>
<evidence type="ECO:0000256" key="1">
    <source>
        <dbReference type="SAM" id="Phobius"/>
    </source>
</evidence>
<dbReference type="InterPro" id="IPR051276">
    <property type="entry name" value="Saccharopine_DH-like_oxidrdct"/>
</dbReference>
<keyword evidence="1" id="KW-1133">Transmembrane helix</keyword>
<feature type="transmembrane region" description="Helical" evidence="1">
    <location>
        <begin position="12"/>
        <end position="29"/>
    </location>
</feature>
<keyword evidence="1" id="KW-0472">Membrane</keyword>
<dbReference type="GO" id="GO:0005886">
    <property type="term" value="C:plasma membrane"/>
    <property type="evidence" value="ECO:0007669"/>
    <property type="project" value="TreeGrafter"/>
</dbReference>
<keyword evidence="3" id="KW-1185">Reference proteome</keyword>
<dbReference type="EMBL" id="KZ994475">
    <property type="protein sequence ID" value="RKO92844.1"/>
    <property type="molecule type" value="Genomic_DNA"/>
</dbReference>
<evidence type="ECO:0000313" key="3">
    <source>
        <dbReference type="Proteomes" id="UP000269721"/>
    </source>
</evidence>
<dbReference type="AlphaFoldDB" id="A0A4P9WJ45"/>
<gene>
    <name evidence="2" type="ORF">BDK51DRAFT_40398</name>
</gene>
<dbReference type="GO" id="GO:0009247">
    <property type="term" value="P:glycolipid biosynthetic process"/>
    <property type="evidence" value="ECO:0007669"/>
    <property type="project" value="TreeGrafter"/>
</dbReference>
<dbReference type="Gene3D" id="3.40.50.720">
    <property type="entry name" value="NAD(P)-binding Rossmann-like Domain"/>
    <property type="match status" value="1"/>
</dbReference>
<name>A0A4P9WJ45_9FUNG</name>
<dbReference type="InterPro" id="IPR036291">
    <property type="entry name" value="NAD(P)-bd_dom_sf"/>
</dbReference>
<organism evidence="2 3">
    <name type="scientific">Blyttiomyces helicus</name>
    <dbReference type="NCBI Taxonomy" id="388810"/>
    <lineage>
        <taxon>Eukaryota</taxon>
        <taxon>Fungi</taxon>
        <taxon>Fungi incertae sedis</taxon>
        <taxon>Chytridiomycota</taxon>
        <taxon>Chytridiomycota incertae sedis</taxon>
        <taxon>Chytridiomycetes</taxon>
        <taxon>Chytridiomycetes incertae sedis</taxon>
        <taxon>Blyttiomyces</taxon>
    </lineage>
</organism>
<reference evidence="3" key="1">
    <citation type="journal article" date="2018" name="Nat. Microbiol.">
        <title>Leveraging single-cell genomics to expand the fungal tree of life.</title>
        <authorList>
            <person name="Ahrendt S.R."/>
            <person name="Quandt C.A."/>
            <person name="Ciobanu D."/>
            <person name="Clum A."/>
            <person name="Salamov A."/>
            <person name="Andreopoulos B."/>
            <person name="Cheng J.F."/>
            <person name="Woyke T."/>
            <person name="Pelin A."/>
            <person name="Henrissat B."/>
            <person name="Reynolds N.K."/>
            <person name="Benny G.L."/>
            <person name="Smith M.E."/>
            <person name="James T.Y."/>
            <person name="Grigoriev I.V."/>
        </authorList>
    </citation>
    <scope>NUCLEOTIDE SEQUENCE [LARGE SCALE GENOMIC DNA]</scope>
</reference>
<dbReference type="PANTHER" id="PTHR12286">
    <property type="entry name" value="SACCHAROPINE DEHYDROGENASE-LIKE OXIDOREDUCTASE"/>
    <property type="match status" value="1"/>
</dbReference>
<dbReference type="Proteomes" id="UP000269721">
    <property type="component" value="Unassembled WGS sequence"/>
</dbReference>
<evidence type="ECO:0008006" key="4">
    <source>
        <dbReference type="Google" id="ProtNLM"/>
    </source>
</evidence>
<dbReference type="GO" id="GO:0005811">
    <property type="term" value="C:lipid droplet"/>
    <property type="evidence" value="ECO:0007669"/>
    <property type="project" value="TreeGrafter"/>
</dbReference>
<sequence>MSITTSRAYDIVVFGATGFTGVLVAEYLATRYPHLRLAIAGRSRSKLSEVQGRLAEVSEHKVRGGSGEARRMGDADFVTLPGGWD</sequence>